<dbReference type="InterPro" id="IPR036396">
    <property type="entry name" value="Cyt_P450_sf"/>
</dbReference>
<dbReference type="EMBL" id="JAHFZB010000002">
    <property type="protein sequence ID" value="KAK6493115.1"/>
    <property type="molecule type" value="Genomic_DNA"/>
</dbReference>
<comment type="caution">
    <text evidence="2">The sequence shown here is derived from an EMBL/GenBank/DDBJ whole genome shotgun (WGS) entry which is preliminary data.</text>
</comment>
<dbReference type="SUPFAM" id="SSF48264">
    <property type="entry name" value="Cytochrome P450"/>
    <property type="match status" value="1"/>
</dbReference>
<organism evidence="2 3">
    <name type="scientific">Huso huso</name>
    <name type="common">Beluga</name>
    <name type="synonym">Acipenser huso</name>
    <dbReference type="NCBI Taxonomy" id="61971"/>
    <lineage>
        <taxon>Eukaryota</taxon>
        <taxon>Metazoa</taxon>
        <taxon>Chordata</taxon>
        <taxon>Craniata</taxon>
        <taxon>Vertebrata</taxon>
        <taxon>Euteleostomi</taxon>
        <taxon>Actinopterygii</taxon>
        <taxon>Chondrostei</taxon>
        <taxon>Acipenseriformes</taxon>
        <taxon>Acipenseridae</taxon>
        <taxon>Huso</taxon>
    </lineage>
</organism>
<accession>A0ABR1A7Q0</accession>
<evidence type="ECO:0000313" key="2">
    <source>
        <dbReference type="EMBL" id="KAK6493115.1"/>
    </source>
</evidence>
<protein>
    <submittedName>
        <fullName evidence="2">Cytochrome P450 4V2-like</fullName>
    </submittedName>
</protein>
<evidence type="ECO:0000313" key="3">
    <source>
        <dbReference type="Proteomes" id="UP001369086"/>
    </source>
</evidence>
<dbReference type="Proteomes" id="UP001369086">
    <property type="component" value="Unassembled WGS sequence"/>
</dbReference>
<dbReference type="Gene3D" id="1.10.630.10">
    <property type="entry name" value="Cytochrome P450"/>
    <property type="match status" value="1"/>
</dbReference>
<evidence type="ECO:0000256" key="1">
    <source>
        <dbReference type="SAM" id="Phobius"/>
    </source>
</evidence>
<sequence>MSIEIGMLLIGATGVAIFIAVITIVTFKLLSSYVHKWIQMKPIPGLSPTYPIFGNALHFKADGGDFFSQMAEITAEHRNAPLLKIWLGTLPFVLLYHAENVEVMLSSSRHGDTYFYIHVC</sequence>
<feature type="transmembrane region" description="Helical" evidence="1">
    <location>
        <begin position="6"/>
        <end position="30"/>
    </location>
</feature>
<reference evidence="2 3" key="1">
    <citation type="submission" date="2021-05" db="EMBL/GenBank/DDBJ databases">
        <authorList>
            <person name="Zahm M."/>
            <person name="Klopp C."/>
            <person name="Cabau C."/>
            <person name="Kuhl H."/>
            <person name="Suciu R."/>
            <person name="Ciorpac M."/>
            <person name="Holostenco D."/>
            <person name="Gessner J."/>
            <person name="Wuertz S."/>
            <person name="Hohne C."/>
            <person name="Stock M."/>
            <person name="Gislard M."/>
            <person name="Lluch J."/>
            <person name="Milhes M."/>
            <person name="Lampietro C."/>
            <person name="Lopez Roques C."/>
            <person name="Donnadieu C."/>
            <person name="Du K."/>
            <person name="Schartl M."/>
            <person name="Guiguen Y."/>
        </authorList>
    </citation>
    <scope>NUCLEOTIDE SEQUENCE [LARGE SCALE GENOMIC DNA]</scope>
    <source>
        <strain evidence="2">Hh-F2</strain>
        <tissue evidence="2">Blood</tissue>
    </source>
</reference>
<name>A0ABR1A7Q0_HUSHU</name>
<proteinExistence type="predicted"/>
<keyword evidence="3" id="KW-1185">Reference proteome</keyword>
<keyword evidence="1" id="KW-0812">Transmembrane</keyword>
<keyword evidence="1" id="KW-0472">Membrane</keyword>
<gene>
    <name evidence="2" type="ORF">HHUSO_G2609</name>
</gene>
<keyword evidence="1" id="KW-1133">Transmembrane helix</keyword>